<dbReference type="PANTHER" id="PTHR43304">
    <property type="entry name" value="PHYTOCHROME-LIKE PROTEIN CPH1"/>
    <property type="match status" value="1"/>
</dbReference>
<comment type="catalytic activity">
    <reaction evidence="1">
        <text>ATP + protein L-histidine = ADP + protein N-phospho-L-histidine.</text>
        <dbReference type="EC" id="2.7.13.3"/>
    </reaction>
</comment>
<dbReference type="InterPro" id="IPR052162">
    <property type="entry name" value="Sensor_kinase/Photoreceptor"/>
</dbReference>
<dbReference type="InterPro" id="IPR003594">
    <property type="entry name" value="HATPase_dom"/>
</dbReference>
<dbReference type="InterPro" id="IPR035965">
    <property type="entry name" value="PAS-like_dom_sf"/>
</dbReference>
<reference evidence="8 9" key="1">
    <citation type="submission" date="2020-06" db="EMBL/GenBank/DDBJ databases">
        <authorList>
            <person name="Isaeva M.P."/>
            <person name="Chernysheva N.Y."/>
        </authorList>
    </citation>
    <scope>NUCLEOTIDE SEQUENCE [LARGE SCALE GENOMIC DNA]</scope>
    <source>
        <strain evidence="8 9">KMM 6746</strain>
    </source>
</reference>
<keyword evidence="5" id="KW-0418">Kinase</keyword>
<dbReference type="RefSeq" id="WP_214611945.1">
    <property type="nucleotide sequence ID" value="NZ_JACATN010000003.1"/>
</dbReference>
<evidence type="ECO:0000256" key="2">
    <source>
        <dbReference type="ARBA" id="ARBA00012438"/>
    </source>
</evidence>
<dbReference type="SUPFAM" id="SSF55785">
    <property type="entry name" value="PYP-like sensor domain (PAS domain)"/>
    <property type="match status" value="3"/>
</dbReference>
<dbReference type="Proteomes" id="UP000740413">
    <property type="component" value="Unassembled WGS sequence"/>
</dbReference>
<dbReference type="Gene3D" id="3.30.450.20">
    <property type="entry name" value="PAS domain"/>
    <property type="match status" value="3"/>
</dbReference>
<comment type="caution">
    <text evidence="8">The sequence shown here is derived from an EMBL/GenBank/DDBJ whole genome shotgun (WGS) entry which is preliminary data.</text>
</comment>
<dbReference type="InterPro" id="IPR005467">
    <property type="entry name" value="His_kinase_dom"/>
</dbReference>
<dbReference type="Pfam" id="PF08448">
    <property type="entry name" value="PAS_4"/>
    <property type="match status" value="2"/>
</dbReference>
<reference evidence="9" key="2">
    <citation type="submission" date="2023-07" db="EMBL/GenBank/DDBJ databases">
        <title>Zobellia barbeyronii sp. nov., a new marine flavobacterium, isolated from green and red algae.</title>
        <authorList>
            <person name="Nedashkovskaya O.I."/>
            <person name="Otstavnykh N."/>
            <person name="Zhukova N."/>
            <person name="Guzev K."/>
            <person name="Chausova V."/>
            <person name="Tekutyeva L."/>
            <person name="Mikhailov V."/>
            <person name="Isaeva M."/>
        </authorList>
    </citation>
    <scope>NUCLEOTIDE SEQUENCE [LARGE SCALE GENOMIC DNA]</scope>
    <source>
        <strain evidence="9">KMM 6746</strain>
    </source>
</reference>
<dbReference type="PRINTS" id="PR00344">
    <property type="entry name" value="BCTRLSENSOR"/>
</dbReference>
<feature type="domain" description="Histidine kinase" evidence="6">
    <location>
        <begin position="404"/>
        <end position="617"/>
    </location>
</feature>
<keyword evidence="4" id="KW-0808">Transferase</keyword>
<dbReference type="SMART" id="SM00086">
    <property type="entry name" value="PAC"/>
    <property type="match status" value="3"/>
</dbReference>
<dbReference type="PROSITE" id="PS50113">
    <property type="entry name" value="PAC"/>
    <property type="match status" value="1"/>
</dbReference>
<dbReference type="PANTHER" id="PTHR43304:SF1">
    <property type="entry name" value="PAC DOMAIN-CONTAINING PROTEIN"/>
    <property type="match status" value="1"/>
</dbReference>
<dbReference type="SUPFAM" id="SSF55874">
    <property type="entry name" value="ATPase domain of HSP90 chaperone/DNA topoisomerase II/histidine kinase"/>
    <property type="match status" value="1"/>
</dbReference>
<evidence type="ECO:0000313" key="8">
    <source>
        <dbReference type="EMBL" id="MBT2161839.1"/>
    </source>
</evidence>
<evidence type="ECO:0000256" key="3">
    <source>
        <dbReference type="ARBA" id="ARBA00022553"/>
    </source>
</evidence>
<evidence type="ECO:0000256" key="4">
    <source>
        <dbReference type="ARBA" id="ARBA00022679"/>
    </source>
</evidence>
<dbReference type="InterPro" id="IPR013656">
    <property type="entry name" value="PAS_4"/>
</dbReference>
<dbReference type="EMBL" id="JACATN010000003">
    <property type="protein sequence ID" value="MBT2161839.1"/>
    <property type="molecule type" value="Genomic_DNA"/>
</dbReference>
<dbReference type="Pfam" id="PF13426">
    <property type="entry name" value="PAS_9"/>
    <property type="match status" value="1"/>
</dbReference>
<accession>A0ABS5WEM0</accession>
<dbReference type="PROSITE" id="PS50109">
    <property type="entry name" value="HIS_KIN"/>
    <property type="match status" value="1"/>
</dbReference>
<sequence length="617" mass="70147">MILNGTKTIQNNPLVKQLPTATVFTNKKFEVIYASDKFMSDFSFEAKNTFGKPINELFTTLSDNWEKKLYNYLTDESHDANLNYTLKSAAGSKWYKWACTAWQNDTGETIGLIIHFEDITEKKLKNEEGDRLQSLLDAMCEISQIGVWDYDILNDKLVCCDVIRKIYDVDQDYEFTFDAAISSYKDGYSRNTVSMLVHETMSKGTKWNEKLQFRTSKGKEIWVQIAGMPTYLDGKIVGVKGTLQNIEKEVQSETKTKENELLLRTLIDNLPLNVFIKDTESRKILVNKSECDYMGVDNADKLLGKSDFELFNEDVASLSRAEDLQVMETLIPILSRETINETKDGRIATFLTSKIPLLGNNGKAQGLVGISMDISDIKQKEQELRDLINVTSQQNRKLVNFAHIVSHNLRSHTANFSMLLDFLTNEKNEEEKTHIVKMLTHASDNLLETLENLNEVVAINTNINLERKPIRLNQRIVSVKRNLKEFLVNNNAKIINAISEHTAIKVIPSYIDSILMNFITNAVKYKHPDRPPLITLSAISENGFIVLSIEDNGLGIDLKKYGDKLFGMYKTFHDHSDSRGIGLYITKNQIEAMNGKVTVASEVGVGTTFKIYFNEQN</sequence>
<evidence type="ECO:0000259" key="7">
    <source>
        <dbReference type="PROSITE" id="PS50113"/>
    </source>
</evidence>
<dbReference type="InterPro" id="IPR000700">
    <property type="entry name" value="PAS-assoc_C"/>
</dbReference>
<evidence type="ECO:0000256" key="1">
    <source>
        <dbReference type="ARBA" id="ARBA00000085"/>
    </source>
</evidence>
<gene>
    <name evidence="8" type="ORF">HW347_11235</name>
</gene>
<dbReference type="InterPro" id="IPR000014">
    <property type="entry name" value="PAS"/>
</dbReference>
<keyword evidence="3" id="KW-0597">Phosphoprotein</keyword>
<proteinExistence type="predicted"/>
<organism evidence="8 9">
    <name type="scientific">Zobellia barbeyronii</name>
    <dbReference type="NCBI Taxonomy" id="2748009"/>
    <lineage>
        <taxon>Bacteria</taxon>
        <taxon>Pseudomonadati</taxon>
        <taxon>Bacteroidota</taxon>
        <taxon>Flavobacteriia</taxon>
        <taxon>Flavobacteriales</taxon>
        <taxon>Flavobacteriaceae</taxon>
        <taxon>Zobellia</taxon>
    </lineage>
</organism>
<dbReference type="InterPro" id="IPR004358">
    <property type="entry name" value="Sig_transdc_His_kin-like_C"/>
</dbReference>
<evidence type="ECO:0000256" key="5">
    <source>
        <dbReference type="ARBA" id="ARBA00022777"/>
    </source>
</evidence>
<dbReference type="NCBIfam" id="TIGR00229">
    <property type="entry name" value="sensory_box"/>
    <property type="match status" value="2"/>
</dbReference>
<name>A0ABS5WEM0_9FLAO</name>
<dbReference type="Pfam" id="PF02518">
    <property type="entry name" value="HATPase_c"/>
    <property type="match status" value="1"/>
</dbReference>
<dbReference type="EC" id="2.7.13.3" evidence="2"/>
<dbReference type="InterPro" id="IPR036890">
    <property type="entry name" value="HATPase_C_sf"/>
</dbReference>
<dbReference type="CDD" id="cd00130">
    <property type="entry name" value="PAS"/>
    <property type="match status" value="1"/>
</dbReference>
<dbReference type="InterPro" id="IPR001610">
    <property type="entry name" value="PAC"/>
</dbReference>
<keyword evidence="9" id="KW-1185">Reference proteome</keyword>
<evidence type="ECO:0000259" key="6">
    <source>
        <dbReference type="PROSITE" id="PS50109"/>
    </source>
</evidence>
<protein>
    <recommendedName>
        <fullName evidence="2">histidine kinase</fullName>
        <ecNumber evidence="2">2.7.13.3</ecNumber>
    </recommendedName>
</protein>
<feature type="domain" description="PAC" evidence="7">
    <location>
        <begin position="334"/>
        <end position="386"/>
    </location>
</feature>
<evidence type="ECO:0000313" key="9">
    <source>
        <dbReference type="Proteomes" id="UP000740413"/>
    </source>
</evidence>
<dbReference type="Gene3D" id="3.30.565.10">
    <property type="entry name" value="Histidine kinase-like ATPase, C-terminal domain"/>
    <property type="match status" value="1"/>
</dbReference>
<dbReference type="SMART" id="SM00387">
    <property type="entry name" value="HATPase_c"/>
    <property type="match status" value="1"/>
</dbReference>